<dbReference type="RefSeq" id="XP_065671549.1">
    <property type="nucleotide sequence ID" value="XM_065815477.1"/>
</dbReference>
<dbReference type="Proteomes" id="UP001652625">
    <property type="component" value="Chromosome 13"/>
</dbReference>
<feature type="transmembrane region" description="Helical" evidence="8">
    <location>
        <begin position="136"/>
        <end position="158"/>
    </location>
</feature>
<keyword evidence="9" id="KW-1185">Reference proteome</keyword>
<evidence type="ECO:0000313" key="9">
    <source>
        <dbReference type="Proteomes" id="UP001652625"/>
    </source>
</evidence>
<evidence type="ECO:0000256" key="6">
    <source>
        <dbReference type="ARBA" id="ARBA00023136"/>
    </source>
</evidence>
<keyword evidence="6 8" id="KW-0472">Membrane</keyword>
<evidence type="ECO:0000313" key="10">
    <source>
        <dbReference type="RefSeq" id="XP_065671546.1"/>
    </source>
</evidence>
<evidence type="ECO:0000256" key="4">
    <source>
        <dbReference type="ARBA" id="ARBA00022692"/>
    </source>
</evidence>
<feature type="transmembrane region" description="Helical" evidence="8">
    <location>
        <begin position="311"/>
        <end position="331"/>
    </location>
</feature>
<feature type="transmembrane region" description="Helical" evidence="8">
    <location>
        <begin position="523"/>
        <end position="550"/>
    </location>
</feature>
<comment type="subcellular location">
    <subcellularLocation>
        <location evidence="1">Cell membrane</location>
        <topology evidence="1">Multi-pass membrane protein</topology>
    </subcellularLocation>
</comment>
<evidence type="ECO:0000313" key="13">
    <source>
        <dbReference type="RefSeq" id="XP_065671549.1"/>
    </source>
</evidence>
<protein>
    <submittedName>
        <fullName evidence="10 11">Stimulated by retinoic acid gene 6 protein-like isoform X6</fullName>
    </submittedName>
</protein>
<evidence type="ECO:0000256" key="2">
    <source>
        <dbReference type="ARBA" id="ARBA00022448"/>
    </source>
</evidence>
<feature type="transmembrane region" description="Helical" evidence="8">
    <location>
        <begin position="47"/>
        <end position="66"/>
    </location>
</feature>
<dbReference type="PANTHER" id="PTHR21444:SF15">
    <property type="entry name" value="RECEPTOR FOR RETINOL UPTAKE STRA6"/>
    <property type="match status" value="1"/>
</dbReference>
<dbReference type="RefSeq" id="XP_065671548.1">
    <property type="nucleotide sequence ID" value="XM_065815476.1"/>
</dbReference>
<keyword evidence="5 8" id="KW-1133">Transmembrane helix</keyword>
<dbReference type="Pfam" id="PF14752">
    <property type="entry name" value="RBP_receptor"/>
    <property type="match status" value="1"/>
</dbReference>
<feature type="transmembrane region" description="Helical" evidence="8">
    <location>
        <begin position="438"/>
        <end position="457"/>
    </location>
</feature>
<feature type="transmembrane region" description="Helical" evidence="8">
    <location>
        <begin position="211"/>
        <end position="229"/>
    </location>
</feature>
<feature type="transmembrane region" description="Helical" evidence="8">
    <location>
        <begin position="170"/>
        <end position="191"/>
    </location>
</feature>
<keyword evidence="4 8" id="KW-0812">Transmembrane</keyword>
<reference evidence="10 11" key="1">
    <citation type="submission" date="2025-05" db="UniProtKB">
        <authorList>
            <consortium name="RefSeq"/>
        </authorList>
    </citation>
    <scope>IDENTIFICATION</scope>
</reference>
<organism evidence="9 12">
    <name type="scientific">Hydra vulgaris</name>
    <name type="common">Hydra</name>
    <name type="synonym">Hydra attenuata</name>
    <dbReference type="NCBI Taxonomy" id="6087"/>
    <lineage>
        <taxon>Eukaryota</taxon>
        <taxon>Metazoa</taxon>
        <taxon>Cnidaria</taxon>
        <taxon>Hydrozoa</taxon>
        <taxon>Hydroidolina</taxon>
        <taxon>Anthoathecata</taxon>
        <taxon>Aplanulata</taxon>
        <taxon>Hydridae</taxon>
        <taxon>Hydra</taxon>
    </lineage>
</organism>
<dbReference type="RefSeq" id="XP_065671547.1">
    <property type="nucleotide sequence ID" value="XM_065815475.1"/>
</dbReference>
<feature type="transmembrane region" description="Helical" evidence="8">
    <location>
        <begin position="337"/>
        <end position="356"/>
    </location>
</feature>
<keyword evidence="3" id="KW-1003">Cell membrane</keyword>
<evidence type="ECO:0000313" key="11">
    <source>
        <dbReference type="RefSeq" id="XP_065671547.1"/>
    </source>
</evidence>
<evidence type="ECO:0000256" key="1">
    <source>
        <dbReference type="ARBA" id="ARBA00004651"/>
    </source>
</evidence>
<dbReference type="InterPro" id="IPR026612">
    <property type="entry name" value="STRA6-like"/>
</dbReference>
<dbReference type="PANTHER" id="PTHR21444">
    <property type="entry name" value="COILED-COIL DOMAIN-CONTAINING PROTEIN 180"/>
    <property type="match status" value="1"/>
</dbReference>
<proteinExistence type="predicted"/>
<feature type="transmembrane region" description="Helical" evidence="8">
    <location>
        <begin position="368"/>
        <end position="389"/>
    </location>
</feature>
<dbReference type="GeneID" id="100213859"/>
<feature type="transmembrane region" description="Helical" evidence="8">
    <location>
        <begin position="478"/>
        <end position="503"/>
    </location>
</feature>
<evidence type="ECO:0000256" key="7">
    <source>
        <dbReference type="ARBA" id="ARBA00023170"/>
    </source>
</evidence>
<keyword evidence="2" id="KW-0813">Transport</keyword>
<sequence>MAALTQSTVMETTTIFEKTTVFETTTSQPSTATSLALTCDANIDAKIVYITAGISYALLLIMFLCTKRKVKCCWFKRPGCLVALNMLDNYENRFGYTLAFGLTVTMCVSIVLDDYTPIIGPKMAASITNLPRTMKWLSVIFKILFSGVIAVVGAPFFICQTMKNRLIGSIIGFLFCFIWIVFEVIKVMNLAYSCWKVGEKNLSLINLSMQFPKYACLILLTLKFVYLFIKTLINRKKSFTKFSWMFFDDTNWKEEYMYKHVTTLLKKENQFKPPEVQSSLSKHAIKTKLQSKIYKYTPEFQYSIRMLSSGFVSILVIYIIIVKIFILYKVLIGHDGVPGVIVVVSNFIIINGWLGSEQLNQYITCFRVSVYLALSLTIVSFLLVLFNSFKCYRTHILKLRKGDWSFLPSSLRYKQFDAITPTSLMVASMKFAGYQVAYSLWGCFILFGIFFIVVFAVSIEINNMIHKAFSVILTYIPYMWQTVLVGIIVMIIQKLLARFVFIINKNVVAVNNRRVYHGAAFLFFYFNIFIGLVTSFIRIIYGIILGIIFFQRLQHSSLPRYYEKFDPGYMAYVGYILLEHFHANPVVQCFIRLLTDQCCNKFSRDEDVYFENSVAELVEKGSIPAEKLRRCRSINRWHLYVMLSQNVSLQKYRYHRLKKATQLSVSGMLFNIQSSNLVIPINNVS</sequence>
<evidence type="ECO:0000256" key="3">
    <source>
        <dbReference type="ARBA" id="ARBA00022475"/>
    </source>
</evidence>
<name>A0ABM4DB12_HYDVU</name>
<gene>
    <name evidence="10 11 12 13" type="primary">LOC100213859</name>
</gene>
<feature type="transmembrane region" description="Helical" evidence="8">
    <location>
        <begin position="94"/>
        <end position="112"/>
    </location>
</feature>
<dbReference type="RefSeq" id="XP_065671546.1">
    <property type="nucleotide sequence ID" value="XM_065815474.1"/>
</dbReference>
<evidence type="ECO:0000256" key="5">
    <source>
        <dbReference type="ARBA" id="ARBA00022989"/>
    </source>
</evidence>
<accession>A0ABM4DB12</accession>
<keyword evidence="7" id="KW-0675">Receptor</keyword>
<evidence type="ECO:0000256" key="8">
    <source>
        <dbReference type="SAM" id="Phobius"/>
    </source>
</evidence>
<evidence type="ECO:0000313" key="12">
    <source>
        <dbReference type="RefSeq" id="XP_065671548.1"/>
    </source>
</evidence>